<reference evidence="2" key="1">
    <citation type="submission" date="2019-08" db="EMBL/GenBank/DDBJ databases">
        <authorList>
            <person name="Kucharzyk K."/>
            <person name="Murdoch R.W."/>
            <person name="Higgins S."/>
            <person name="Loffler F."/>
        </authorList>
    </citation>
    <scope>NUCLEOTIDE SEQUENCE</scope>
</reference>
<organism evidence="2">
    <name type="scientific">bioreactor metagenome</name>
    <dbReference type="NCBI Taxonomy" id="1076179"/>
    <lineage>
        <taxon>unclassified sequences</taxon>
        <taxon>metagenomes</taxon>
        <taxon>ecological metagenomes</taxon>
    </lineage>
</organism>
<dbReference type="AlphaFoldDB" id="A0A645BNU5"/>
<evidence type="ECO:0000256" key="1">
    <source>
        <dbReference type="SAM" id="MobiDB-lite"/>
    </source>
</evidence>
<name>A0A645BNU5_9ZZZZ</name>
<feature type="region of interest" description="Disordered" evidence="1">
    <location>
        <begin position="1"/>
        <end position="31"/>
    </location>
</feature>
<sequence length="159" mass="17558">MRHRHGGRQAGGGVHVHQQPGAAGQAARRHRVPAAMKTHGGHLRHRQARGLGQLGRTGLPTSLQCVAHRLYIGILHIGLWGQQMKACTRGPVIRAPARQSQCDRHQPHLHHPEAGHARAQQMHAHPRGLRNEALQRQQTPASPDANRLGLCQRLRAHHV</sequence>
<gene>
    <name evidence="2" type="ORF">SDC9_114077</name>
</gene>
<accession>A0A645BNU5</accession>
<feature type="compositionally biased region" description="Low complexity" evidence="1">
    <location>
        <begin position="15"/>
        <end position="26"/>
    </location>
</feature>
<feature type="compositionally biased region" description="Basic and acidic residues" evidence="1">
    <location>
        <begin position="105"/>
        <end position="116"/>
    </location>
</feature>
<comment type="caution">
    <text evidence="2">The sequence shown here is derived from an EMBL/GenBank/DDBJ whole genome shotgun (WGS) entry which is preliminary data.</text>
</comment>
<proteinExistence type="predicted"/>
<protein>
    <submittedName>
        <fullName evidence="2">Uncharacterized protein</fullName>
    </submittedName>
</protein>
<dbReference type="EMBL" id="VSSQ01021524">
    <property type="protein sequence ID" value="MPM67160.1"/>
    <property type="molecule type" value="Genomic_DNA"/>
</dbReference>
<evidence type="ECO:0000313" key="2">
    <source>
        <dbReference type="EMBL" id="MPM67160.1"/>
    </source>
</evidence>
<feature type="region of interest" description="Disordered" evidence="1">
    <location>
        <begin position="105"/>
        <end position="124"/>
    </location>
</feature>